<accession>A0A8B8HDQ9</accession>
<evidence type="ECO:0000313" key="4">
    <source>
        <dbReference type="Proteomes" id="UP000005203"/>
    </source>
</evidence>
<feature type="region of interest" description="Disordered" evidence="1">
    <location>
        <begin position="337"/>
        <end position="364"/>
    </location>
</feature>
<dbReference type="Proteomes" id="UP000005203">
    <property type="component" value="Linkage group LG1"/>
</dbReference>
<reference evidence="3" key="1">
    <citation type="submission" date="2021-01" db="UniProtKB">
        <authorList>
            <consortium name="EnsemblMetazoa"/>
        </authorList>
    </citation>
    <scope>IDENTIFICATION</scope>
    <source>
        <strain evidence="3">DH4</strain>
    </source>
</reference>
<protein>
    <submittedName>
        <fullName evidence="5">Uncharacterized protein LOC113219394 isoform X5</fullName>
    </submittedName>
</protein>
<dbReference type="GeneID" id="113219394"/>
<sequence>MINQSRYNNIEATIIFLATNNNNNDLYTDRISIYPKKNTRQLLKFYIYIIFFSIIRQLYRFESCERNVGHVTCAFDRQPFRYYDKEKFFVQCIANIKENELVYLSNLLNPVECLQLVQAIYEVTPMKTERRVKKYETLMNKDFAGMSTLSKECLLNLEEWSQDFPTNARPSGRTTMEMILRWLGRPDLAKHMRRPKEDKDTVTDLEWKDEIICSCTDMEECCTGECSLCKESDYKQHMIDRRSSSSDESIKELNFVARNKPKKKEKKRKRFAFFQNSCQNKKKEKEQEKEYRDRKKILENMMNMKKHEKLYPMVPNNVCCKCCKCSVYIRDKILREKKAKEKKARKKKEKEEKKRKKEKLRKAEVRPNNVCFRDTCK</sequence>
<reference evidence="4" key="3">
    <citation type="submission" date="2025-05" db="UniProtKB">
        <authorList>
            <consortium name="RefSeq"/>
        </authorList>
    </citation>
    <scope>NUCLEOTIDE SEQUENCE [LARGE SCALE GENOMIC DNA]</scope>
    <source>
        <strain evidence="4">DH4</strain>
    </source>
</reference>
<keyword evidence="2" id="KW-0812">Transmembrane</keyword>
<accession>A0A7M7MVY4</accession>
<dbReference type="AlphaFoldDB" id="A0A7M7MVY4"/>
<feature type="transmembrane region" description="Helical" evidence="2">
    <location>
        <begin position="42"/>
        <end position="59"/>
    </location>
</feature>
<keyword evidence="4" id="KW-1185">Reference proteome</keyword>
<proteinExistence type="predicted"/>
<keyword evidence="2" id="KW-1133">Transmembrane helix</keyword>
<gene>
    <name evidence="5" type="primary">LOC113219394</name>
</gene>
<dbReference type="RefSeq" id="XP_026301828.1">
    <property type="nucleotide sequence ID" value="XM_026446043.1"/>
</dbReference>
<evidence type="ECO:0000256" key="1">
    <source>
        <dbReference type="SAM" id="MobiDB-lite"/>
    </source>
</evidence>
<evidence type="ECO:0000256" key="2">
    <source>
        <dbReference type="SAM" id="Phobius"/>
    </source>
</evidence>
<evidence type="ECO:0000313" key="3">
    <source>
        <dbReference type="EnsemblMetazoa" id="XP_026301828"/>
    </source>
</evidence>
<reference evidence="5" key="2">
    <citation type="submission" date="2025-04" db="UniProtKB">
        <authorList>
            <consortium name="RefSeq"/>
        </authorList>
    </citation>
    <scope>IDENTIFICATION</scope>
    <source>
        <strain evidence="5">DH4</strain>
        <tissue evidence="5">Whole body</tissue>
    </source>
</reference>
<name>A0A7M7MVY4_APIME</name>
<keyword evidence="2" id="KW-0472">Membrane</keyword>
<feature type="compositionally biased region" description="Basic residues" evidence="1">
    <location>
        <begin position="340"/>
        <end position="360"/>
    </location>
</feature>
<dbReference type="EnsemblMetazoa" id="XM_026446043">
    <property type="protein sequence ID" value="XP_026301828"/>
    <property type="gene ID" value="LOC113219394"/>
</dbReference>
<evidence type="ECO:0000313" key="5">
    <source>
        <dbReference type="RefSeq" id="XP_026301828.1"/>
    </source>
</evidence>
<organism evidence="3">
    <name type="scientific">Apis mellifera</name>
    <name type="common">Honeybee</name>
    <dbReference type="NCBI Taxonomy" id="7460"/>
    <lineage>
        <taxon>Eukaryota</taxon>
        <taxon>Metazoa</taxon>
        <taxon>Ecdysozoa</taxon>
        <taxon>Arthropoda</taxon>
        <taxon>Hexapoda</taxon>
        <taxon>Insecta</taxon>
        <taxon>Pterygota</taxon>
        <taxon>Neoptera</taxon>
        <taxon>Endopterygota</taxon>
        <taxon>Hymenoptera</taxon>
        <taxon>Apocrita</taxon>
        <taxon>Aculeata</taxon>
        <taxon>Apoidea</taxon>
        <taxon>Anthophila</taxon>
        <taxon>Apidae</taxon>
        <taxon>Apis</taxon>
    </lineage>
</organism>